<name>A0AAE2ZPN5_9HYPH</name>
<comment type="function">
    <text evidence="1">Membrane-anchoring subunit of succinate dehydrogenase (SDH).</text>
</comment>
<comment type="subunit">
    <text evidence="11">Part of an enzyme complex containing four subunits: a flavoprotein, an iron-sulfur protein, plus two membrane-anchoring proteins, SdhC and SdhD. The complex can form homotrimers.</text>
</comment>
<dbReference type="PANTHER" id="PTHR10978">
    <property type="entry name" value="SUCCINATE DEHYDROGENASE CYTOCHROME B560 SUBUNIT"/>
    <property type="match status" value="1"/>
</dbReference>
<evidence type="ECO:0000313" key="15">
    <source>
        <dbReference type="Proteomes" id="UP001196509"/>
    </source>
</evidence>
<dbReference type="PIRSF" id="PIRSF000178">
    <property type="entry name" value="SDH_cyt_b560"/>
    <property type="match status" value="1"/>
</dbReference>
<evidence type="ECO:0000256" key="4">
    <source>
        <dbReference type="ARBA" id="ARBA00020076"/>
    </source>
</evidence>
<dbReference type="GO" id="GO:0016020">
    <property type="term" value="C:membrane"/>
    <property type="evidence" value="ECO:0007669"/>
    <property type="project" value="UniProtKB-SubCell"/>
</dbReference>
<dbReference type="EMBL" id="JAICBX010000002">
    <property type="protein sequence ID" value="MBW8638581.1"/>
    <property type="molecule type" value="Genomic_DNA"/>
</dbReference>
<dbReference type="PANTHER" id="PTHR10978:SF5">
    <property type="entry name" value="SUCCINATE DEHYDROGENASE CYTOCHROME B560 SUBUNIT, MITOCHONDRIAL"/>
    <property type="match status" value="1"/>
</dbReference>
<feature type="transmembrane region" description="Helical" evidence="13">
    <location>
        <begin position="107"/>
        <end position="129"/>
    </location>
</feature>
<dbReference type="InterPro" id="IPR034804">
    <property type="entry name" value="SQR/QFR_C/D"/>
</dbReference>
<keyword evidence="6 13" id="KW-0812">Transmembrane</keyword>
<comment type="subcellular location">
    <subcellularLocation>
        <location evidence="2">Membrane</location>
        <topology evidence="2">Multi-pass membrane protein</topology>
    </subcellularLocation>
</comment>
<accession>A0AAE2ZPN5</accession>
<dbReference type="NCBIfam" id="TIGR02970">
    <property type="entry name" value="succ_dehyd_cytB"/>
    <property type="match status" value="1"/>
</dbReference>
<evidence type="ECO:0000256" key="13">
    <source>
        <dbReference type="SAM" id="Phobius"/>
    </source>
</evidence>
<dbReference type="GO" id="GO:0046872">
    <property type="term" value="F:metal ion binding"/>
    <property type="evidence" value="ECO:0007669"/>
    <property type="project" value="UniProtKB-KW"/>
</dbReference>
<dbReference type="Proteomes" id="UP001196509">
    <property type="component" value="Unassembled WGS sequence"/>
</dbReference>
<sequence length="130" mass="14071">MANATHNRPLSPHLGIYKLTPTMFVSIAHRITGAAMYFGTILVAWWLVAAAAGPGYFEFASAVLGSIIGRLVIFGFTWALMFHTLNGIRFLVADTGHGMEKHLATKVAQWTLIGSGVLTVLVWAIVLIFG</sequence>
<protein>
    <recommendedName>
        <fullName evidence="4">Succinate dehydrogenase cytochrome b556 subunit</fullName>
    </recommendedName>
</protein>
<feature type="transmembrane region" description="Helical" evidence="13">
    <location>
        <begin position="59"/>
        <end position="81"/>
    </location>
</feature>
<proteinExistence type="inferred from homology"/>
<evidence type="ECO:0000256" key="6">
    <source>
        <dbReference type="ARBA" id="ARBA00022692"/>
    </source>
</evidence>
<dbReference type="PROSITE" id="PS01000">
    <property type="entry name" value="SDH_CYT_1"/>
    <property type="match status" value="1"/>
</dbReference>
<evidence type="ECO:0000313" key="14">
    <source>
        <dbReference type="EMBL" id="MBW8638581.1"/>
    </source>
</evidence>
<dbReference type="GO" id="GO:0009055">
    <property type="term" value="F:electron transfer activity"/>
    <property type="evidence" value="ECO:0007669"/>
    <property type="project" value="InterPro"/>
</dbReference>
<dbReference type="SUPFAM" id="SSF81343">
    <property type="entry name" value="Fumarate reductase respiratory complex transmembrane subunits"/>
    <property type="match status" value="1"/>
</dbReference>
<dbReference type="InterPro" id="IPR014314">
    <property type="entry name" value="Succ_DH_cytb556"/>
</dbReference>
<dbReference type="CDD" id="cd03499">
    <property type="entry name" value="SQR_TypeC_SdhC"/>
    <property type="match status" value="1"/>
</dbReference>
<evidence type="ECO:0000256" key="11">
    <source>
        <dbReference type="ARBA" id="ARBA00025912"/>
    </source>
</evidence>
<feature type="binding site" description="axial binding residue" evidence="12">
    <location>
        <position position="83"/>
    </location>
    <ligand>
        <name>heme</name>
        <dbReference type="ChEBI" id="CHEBI:30413"/>
        <note>ligand shared with second transmembrane subunit</note>
    </ligand>
    <ligandPart>
        <name>Fe</name>
        <dbReference type="ChEBI" id="CHEBI:18248"/>
    </ligandPart>
</feature>
<keyword evidence="7 12" id="KW-0479">Metal-binding</keyword>
<evidence type="ECO:0000256" key="1">
    <source>
        <dbReference type="ARBA" id="ARBA00004050"/>
    </source>
</evidence>
<comment type="cofactor">
    <cofactor evidence="12">
        <name>heme</name>
        <dbReference type="ChEBI" id="CHEBI:30413"/>
    </cofactor>
    <text evidence="12">The heme is bound between the two transmembrane subunits.</text>
</comment>
<evidence type="ECO:0000256" key="7">
    <source>
        <dbReference type="ARBA" id="ARBA00022723"/>
    </source>
</evidence>
<evidence type="ECO:0000256" key="12">
    <source>
        <dbReference type="PIRSR" id="PIRSR000178-1"/>
    </source>
</evidence>
<evidence type="ECO:0000256" key="3">
    <source>
        <dbReference type="ARBA" id="ARBA00007244"/>
    </source>
</evidence>
<keyword evidence="10 13" id="KW-0472">Membrane</keyword>
<feature type="transmembrane region" description="Helical" evidence="13">
    <location>
        <begin position="34"/>
        <end position="53"/>
    </location>
</feature>
<evidence type="ECO:0000256" key="2">
    <source>
        <dbReference type="ARBA" id="ARBA00004141"/>
    </source>
</evidence>
<dbReference type="Gene3D" id="1.20.1300.10">
    <property type="entry name" value="Fumarate reductase/succinate dehydrogenase, transmembrane subunit"/>
    <property type="match status" value="1"/>
</dbReference>
<keyword evidence="9 12" id="KW-0408">Iron</keyword>
<dbReference type="InterPro" id="IPR018495">
    <property type="entry name" value="Succ_DH_cyt_bsu_CS"/>
</dbReference>
<organism evidence="14 15">
    <name type="scientific">Flavimaribacter sediminis</name>
    <dbReference type="NCBI Taxonomy" id="2865987"/>
    <lineage>
        <taxon>Bacteria</taxon>
        <taxon>Pseudomonadati</taxon>
        <taxon>Pseudomonadota</taxon>
        <taxon>Alphaproteobacteria</taxon>
        <taxon>Hyphomicrobiales</taxon>
        <taxon>Rhizobiaceae</taxon>
        <taxon>Flavimaribacter</taxon>
    </lineage>
</organism>
<reference evidence="14" key="1">
    <citation type="submission" date="2021-08" db="EMBL/GenBank/DDBJ databases">
        <title>Hoeflea bacterium WL0058 sp. nov., isolated from the sediment.</title>
        <authorList>
            <person name="Wang L."/>
            <person name="Zhang D."/>
        </authorList>
    </citation>
    <scope>NUCLEOTIDE SEQUENCE</scope>
    <source>
        <strain evidence="14">WL0058</strain>
    </source>
</reference>
<dbReference type="AlphaFoldDB" id="A0AAE2ZPN5"/>
<dbReference type="GO" id="GO:0006099">
    <property type="term" value="P:tricarboxylic acid cycle"/>
    <property type="evidence" value="ECO:0007669"/>
    <property type="project" value="InterPro"/>
</dbReference>
<comment type="caution">
    <text evidence="14">The sequence shown here is derived from an EMBL/GenBank/DDBJ whole genome shotgun (WGS) entry which is preliminary data.</text>
</comment>
<comment type="similarity">
    <text evidence="3">Belongs to the cytochrome b560 family.</text>
</comment>
<gene>
    <name evidence="14" type="primary">sdhC</name>
    <name evidence="14" type="ORF">K1W69_15395</name>
</gene>
<evidence type="ECO:0000256" key="9">
    <source>
        <dbReference type="ARBA" id="ARBA00023004"/>
    </source>
</evidence>
<dbReference type="RefSeq" id="WP_220229188.1">
    <property type="nucleotide sequence ID" value="NZ_JAICBX010000002.1"/>
</dbReference>
<dbReference type="Pfam" id="PF01127">
    <property type="entry name" value="Sdh_cyt"/>
    <property type="match status" value="1"/>
</dbReference>
<evidence type="ECO:0000256" key="5">
    <source>
        <dbReference type="ARBA" id="ARBA00022617"/>
    </source>
</evidence>
<dbReference type="InterPro" id="IPR000701">
    <property type="entry name" value="SuccDH_FuR_B_TM-su"/>
</dbReference>
<evidence type="ECO:0000256" key="8">
    <source>
        <dbReference type="ARBA" id="ARBA00022989"/>
    </source>
</evidence>
<keyword evidence="5 12" id="KW-0349">Heme</keyword>
<keyword evidence="8 13" id="KW-1133">Transmembrane helix</keyword>
<keyword evidence="15" id="KW-1185">Reference proteome</keyword>
<evidence type="ECO:0000256" key="10">
    <source>
        <dbReference type="ARBA" id="ARBA00023136"/>
    </source>
</evidence>